<evidence type="ECO:0000313" key="13">
    <source>
        <dbReference type="Proteomes" id="UP000734854"/>
    </source>
</evidence>
<keyword evidence="4 8" id="KW-0067">ATP-binding</keyword>
<evidence type="ECO:0000256" key="10">
    <source>
        <dbReference type="SAM" id="MobiDB-lite"/>
    </source>
</evidence>
<dbReference type="Proteomes" id="UP000734854">
    <property type="component" value="Unassembled WGS sequence"/>
</dbReference>
<dbReference type="InterPro" id="IPR036961">
    <property type="entry name" value="Kinesin_motor_dom_sf"/>
</dbReference>
<dbReference type="FunFam" id="1.10.150.280:FF:000003">
    <property type="entry name" value="Kinesin-like protein KIN-10C"/>
    <property type="match status" value="1"/>
</dbReference>
<evidence type="ECO:0000256" key="2">
    <source>
        <dbReference type="ARBA" id="ARBA00022741"/>
    </source>
</evidence>
<dbReference type="InterPro" id="IPR001752">
    <property type="entry name" value="Kinesin_motor_dom"/>
</dbReference>
<dbReference type="Pfam" id="PF00225">
    <property type="entry name" value="Kinesin"/>
    <property type="match status" value="1"/>
</dbReference>
<keyword evidence="1 9" id="KW-0493">Microtubule</keyword>
<feature type="region of interest" description="Disordered" evidence="10">
    <location>
        <begin position="366"/>
        <end position="397"/>
    </location>
</feature>
<dbReference type="InterPro" id="IPR027640">
    <property type="entry name" value="Kinesin-like_fam"/>
</dbReference>
<dbReference type="InterPro" id="IPR019821">
    <property type="entry name" value="Kinesin_motor_CS"/>
</dbReference>
<dbReference type="Gene3D" id="1.10.150.280">
    <property type="entry name" value="AF1531-like domain"/>
    <property type="match status" value="1"/>
</dbReference>
<dbReference type="InterPro" id="IPR000445">
    <property type="entry name" value="HhH_motif"/>
</dbReference>
<feature type="binding site" evidence="8">
    <location>
        <begin position="112"/>
        <end position="119"/>
    </location>
    <ligand>
        <name>ATP</name>
        <dbReference type="ChEBI" id="CHEBI:30616"/>
    </ligand>
</feature>
<comment type="similarity">
    <text evidence="7">Belongs to the TRAFAC class myosin-kinesin ATPase superfamily. Kinesin family. KIN-10 subfamily.</text>
</comment>
<dbReference type="GO" id="GO:0007052">
    <property type="term" value="P:mitotic spindle organization"/>
    <property type="evidence" value="ECO:0007669"/>
    <property type="project" value="TreeGrafter"/>
</dbReference>
<evidence type="ECO:0000256" key="3">
    <source>
        <dbReference type="ARBA" id="ARBA00022763"/>
    </source>
</evidence>
<dbReference type="EMBL" id="JACMSC010000022">
    <property type="protein sequence ID" value="KAG6469497.1"/>
    <property type="molecule type" value="Genomic_DNA"/>
</dbReference>
<gene>
    <name evidence="12" type="ORF">ZIOFF_074220</name>
</gene>
<organism evidence="12 13">
    <name type="scientific">Zingiber officinale</name>
    <name type="common">Ginger</name>
    <name type="synonym">Amomum zingiber</name>
    <dbReference type="NCBI Taxonomy" id="94328"/>
    <lineage>
        <taxon>Eukaryota</taxon>
        <taxon>Viridiplantae</taxon>
        <taxon>Streptophyta</taxon>
        <taxon>Embryophyta</taxon>
        <taxon>Tracheophyta</taxon>
        <taxon>Spermatophyta</taxon>
        <taxon>Magnoliopsida</taxon>
        <taxon>Liliopsida</taxon>
        <taxon>Zingiberales</taxon>
        <taxon>Zingiberaceae</taxon>
        <taxon>Zingiber</taxon>
    </lineage>
</organism>
<dbReference type="PANTHER" id="PTHR47969:SF9">
    <property type="entry name" value="KINESIN-LIKE PROTEIN"/>
    <property type="match status" value="1"/>
</dbReference>
<dbReference type="GO" id="GO:0005524">
    <property type="term" value="F:ATP binding"/>
    <property type="evidence" value="ECO:0007669"/>
    <property type="project" value="UniProtKB-UniRule"/>
</dbReference>
<dbReference type="SMART" id="SM00129">
    <property type="entry name" value="KISc"/>
    <property type="match status" value="1"/>
</dbReference>
<evidence type="ECO:0000256" key="4">
    <source>
        <dbReference type="ARBA" id="ARBA00022840"/>
    </source>
</evidence>
<sequence length="667" mass="74049">MDNQPSNSTKPSSSMSSPVRVVLRVRPFLPWEIDSNGDDRSFPCVALLDRDCGAGEEVAVQLKDQWSSRSECYKLDSFFGQSDRIGQIFDREVGAVIPGVFRGLNATVFAYGATGSGKTYTMQERQQSTFSLPLRHKLGNFSVEIAYYEIYMDRCYDLLEPKAKEIVAMDDKDGRVQLKGLSWVPIHSMNEFREVFETGVDRRKVGPTGLNDVSSRSHAVLAIAVTNGVSKGKLNLIDLAGNEDNRRSCNDGIRLQESVKINQSLFALSNVIYALNNNETRIPYRESKLTRILQDSLGGTSLALMIACLNPVSYQEAVHTVSLAARSRKVMNYASLDCKETPKVKIDMEAKLQAWLNSKGKNKSAQRILGPFSPLSSANRSKKQESNCSSSKRKAPECKGSGVLFNSVAPISANVQQETSGTHLITRNDSITIEQTEVLPGCDNIVSIGDNDETSATQITLPKTSNSIGSSFNKENLPFTPLDTLGSPAADKEFHDPSRKALSPLPSNTTSITKLSSDDCISSIFLEPKTPKVNYLKDEFQNETPFKKFKASSSSLKESLIEEYLQFLNNASKEELMQLKGIGEKRAEYILELREEMPNPLKSLSDLENIGLSSKQVLSQMTFINFIYFFNSTNILILLCLTCSKGLRQEFYIERLVTDVGLWHKVG</sequence>
<dbReference type="PANTHER" id="PTHR47969">
    <property type="entry name" value="CHROMOSOME-ASSOCIATED KINESIN KIF4A-RELATED"/>
    <property type="match status" value="1"/>
</dbReference>
<dbReference type="GO" id="GO:0008017">
    <property type="term" value="F:microtubule binding"/>
    <property type="evidence" value="ECO:0007669"/>
    <property type="project" value="InterPro"/>
</dbReference>
<dbReference type="SUPFAM" id="SSF52540">
    <property type="entry name" value="P-loop containing nucleoside triphosphate hydrolases"/>
    <property type="match status" value="1"/>
</dbReference>
<dbReference type="SUPFAM" id="SSF47781">
    <property type="entry name" value="RuvA domain 2-like"/>
    <property type="match status" value="1"/>
</dbReference>
<dbReference type="PRINTS" id="PR00380">
    <property type="entry name" value="KINESINHEAVY"/>
</dbReference>
<dbReference type="InterPro" id="IPR010994">
    <property type="entry name" value="RuvA_2-like"/>
</dbReference>
<evidence type="ECO:0000313" key="12">
    <source>
        <dbReference type="EMBL" id="KAG6469497.1"/>
    </source>
</evidence>
<evidence type="ECO:0000259" key="11">
    <source>
        <dbReference type="PROSITE" id="PS50067"/>
    </source>
</evidence>
<keyword evidence="2 8" id="KW-0547">Nucleotide-binding</keyword>
<proteinExistence type="inferred from homology"/>
<dbReference type="GO" id="GO:0003777">
    <property type="term" value="F:microtubule motor activity"/>
    <property type="evidence" value="ECO:0007669"/>
    <property type="project" value="InterPro"/>
</dbReference>
<dbReference type="Pfam" id="PF00633">
    <property type="entry name" value="HHH"/>
    <property type="match status" value="1"/>
</dbReference>
<keyword evidence="6" id="KW-0234">DNA repair</keyword>
<accession>A0A8J5EU22</accession>
<evidence type="ECO:0000256" key="1">
    <source>
        <dbReference type="ARBA" id="ARBA00022701"/>
    </source>
</evidence>
<dbReference type="GO" id="GO:0051231">
    <property type="term" value="P:spindle elongation"/>
    <property type="evidence" value="ECO:0007669"/>
    <property type="project" value="TreeGrafter"/>
</dbReference>
<dbReference type="InterPro" id="IPR027417">
    <property type="entry name" value="P-loop_NTPase"/>
</dbReference>
<evidence type="ECO:0000256" key="8">
    <source>
        <dbReference type="PROSITE-ProRule" id="PRU00283"/>
    </source>
</evidence>
<comment type="caution">
    <text evidence="12">The sequence shown here is derived from an EMBL/GenBank/DDBJ whole genome shotgun (WGS) entry which is preliminary data.</text>
</comment>
<dbReference type="GO" id="GO:0007018">
    <property type="term" value="P:microtubule-based movement"/>
    <property type="evidence" value="ECO:0007669"/>
    <property type="project" value="InterPro"/>
</dbReference>
<keyword evidence="13" id="KW-1185">Reference proteome</keyword>
<name>A0A8J5EU22_ZINOF</name>
<feature type="domain" description="Kinesin motor" evidence="11">
    <location>
        <begin position="18"/>
        <end position="330"/>
    </location>
</feature>
<evidence type="ECO:0000256" key="6">
    <source>
        <dbReference type="ARBA" id="ARBA00023204"/>
    </source>
</evidence>
<evidence type="ECO:0000256" key="7">
    <source>
        <dbReference type="ARBA" id="ARBA00061615"/>
    </source>
</evidence>
<dbReference type="AlphaFoldDB" id="A0A8J5EU22"/>
<dbReference type="FunFam" id="3.40.850.10:FF:000087">
    <property type="entry name" value="Kinesin-like protein"/>
    <property type="match status" value="1"/>
</dbReference>
<dbReference type="PROSITE" id="PS00411">
    <property type="entry name" value="KINESIN_MOTOR_1"/>
    <property type="match status" value="1"/>
</dbReference>
<evidence type="ECO:0000256" key="9">
    <source>
        <dbReference type="RuleBase" id="RU000394"/>
    </source>
</evidence>
<evidence type="ECO:0000256" key="5">
    <source>
        <dbReference type="ARBA" id="ARBA00023175"/>
    </source>
</evidence>
<dbReference type="GO" id="GO:0005875">
    <property type="term" value="C:microtubule associated complex"/>
    <property type="evidence" value="ECO:0007669"/>
    <property type="project" value="TreeGrafter"/>
</dbReference>
<dbReference type="PROSITE" id="PS50067">
    <property type="entry name" value="KINESIN_MOTOR_2"/>
    <property type="match status" value="1"/>
</dbReference>
<dbReference type="GO" id="GO:0005874">
    <property type="term" value="C:microtubule"/>
    <property type="evidence" value="ECO:0007669"/>
    <property type="project" value="UniProtKB-KW"/>
</dbReference>
<reference evidence="12 13" key="1">
    <citation type="submission" date="2020-08" db="EMBL/GenBank/DDBJ databases">
        <title>Plant Genome Project.</title>
        <authorList>
            <person name="Zhang R.-G."/>
        </authorList>
    </citation>
    <scope>NUCLEOTIDE SEQUENCE [LARGE SCALE GENOMIC DNA]</scope>
    <source>
        <tissue evidence="12">Rhizome</tissue>
    </source>
</reference>
<protein>
    <recommendedName>
        <fullName evidence="9">Kinesin-like protein</fullName>
    </recommendedName>
</protein>
<keyword evidence="5 8" id="KW-0505">Motor protein</keyword>
<dbReference type="Gene3D" id="3.40.850.10">
    <property type="entry name" value="Kinesin motor domain"/>
    <property type="match status" value="1"/>
</dbReference>
<keyword evidence="3" id="KW-0227">DNA damage</keyword>